<accession>A0A1V2EXS3</accession>
<dbReference type="RefSeq" id="WP_076742940.1">
    <property type="nucleotide sequence ID" value="NZ_MPSB01000001.1"/>
</dbReference>
<keyword evidence="1" id="KW-0732">Signal</keyword>
<evidence type="ECO:0008006" key="4">
    <source>
        <dbReference type="Google" id="ProtNLM"/>
    </source>
</evidence>
<dbReference type="Gene3D" id="1.25.40.10">
    <property type="entry name" value="Tetratricopeptide repeat domain"/>
    <property type="match status" value="1"/>
</dbReference>
<proteinExistence type="predicted"/>
<dbReference type="InterPro" id="IPR011990">
    <property type="entry name" value="TPR-like_helical_dom_sf"/>
</dbReference>
<dbReference type="EMBL" id="MPSB01000001">
    <property type="protein sequence ID" value="ONF97472.1"/>
    <property type="molecule type" value="Genomic_DNA"/>
</dbReference>
<dbReference type="STRING" id="1915074.SPHI_01020"/>
<evidence type="ECO:0000256" key="1">
    <source>
        <dbReference type="SAM" id="SignalP"/>
    </source>
</evidence>
<dbReference type="Proteomes" id="UP000188729">
    <property type="component" value="Unassembled WGS sequence"/>
</dbReference>
<dbReference type="AlphaFoldDB" id="A0A1V2EXS3"/>
<gene>
    <name evidence="2" type="ORF">SPHI_01020</name>
</gene>
<sequence>MIWRWLVALGCALAAATSAQAEWLEARSRHFVLYSDTSEATLRKQSEALERLDWGLRRFMAVEEEPEIASRKLTVFMVEDRDVKRLCRCSNAAGFYHSRVSGSVAYSGRGGWTDANNWGRVVLFHEYAHHFMFGSYDVAFPAWYAEGFAEFASTMRISDDQAVIGYPAQHRANGLMMGERLTAAQLFDPANRARWSAQQMDVFYGRGWLMTHYLSFDRDRFIKFQNYLKAINRGVPGVEAGQQAFGDLKALDKELARYLRQSRLPGLPMRFEGAAVPPVAIRRLSAGEAALIDERMTSVRGVNRESGRKLFGKAAPIAARYPDDPVVQGWLAEMAYDAGDFPAALAAADRALSRDPKSVQALLYRGMTKLRQVNDAKSEDAAAWAEARRAIVAANRADPNDAEPLWWFWQSFGMQGIEPTPSAVAGLHRAQELAPQDESVRFAAAMVRLKAEELPQAKRLLRPIAYHPHAPADNPASRMVAALDAGKKGAEVMAIGAAAMMEKAIMRAGEGGD</sequence>
<evidence type="ECO:0000313" key="3">
    <source>
        <dbReference type="Proteomes" id="UP000188729"/>
    </source>
</evidence>
<feature type="signal peptide" evidence="1">
    <location>
        <begin position="1"/>
        <end position="21"/>
    </location>
</feature>
<protein>
    <recommendedName>
        <fullName evidence="4">DUF1570 domain-containing protein</fullName>
    </recommendedName>
</protein>
<dbReference type="SUPFAM" id="SSF48452">
    <property type="entry name" value="TPR-like"/>
    <property type="match status" value="1"/>
</dbReference>
<reference evidence="2 3" key="1">
    <citation type="submission" date="2016-11" db="EMBL/GenBank/DDBJ databases">
        <title>Genome sequence of Sphingomonas jeddahensis G39.</title>
        <authorList>
            <person name="Poehlein A."/>
            <person name="Wuebbeler J.H."/>
            <person name="Steinbuechel A."/>
            <person name="Daniel R."/>
        </authorList>
    </citation>
    <scope>NUCLEOTIDE SEQUENCE [LARGE SCALE GENOMIC DNA]</scope>
    <source>
        <strain evidence="2 3">G39</strain>
    </source>
</reference>
<dbReference type="OrthoDB" id="5523615at2"/>
<feature type="chain" id="PRO_5012030461" description="DUF1570 domain-containing protein" evidence="1">
    <location>
        <begin position="22"/>
        <end position="513"/>
    </location>
</feature>
<evidence type="ECO:0000313" key="2">
    <source>
        <dbReference type="EMBL" id="ONF97472.1"/>
    </source>
</evidence>
<name>A0A1V2EXS3_9SPHN</name>
<comment type="caution">
    <text evidence="2">The sequence shown here is derived from an EMBL/GenBank/DDBJ whole genome shotgun (WGS) entry which is preliminary data.</text>
</comment>
<keyword evidence="3" id="KW-1185">Reference proteome</keyword>
<organism evidence="2 3">
    <name type="scientific">Sphingomonas jeddahensis</name>
    <dbReference type="NCBI Taxonomy" id="1915074"/>
    <lineage>
        <taxon>Bacteria</taxon>
        <taxon>Pseudomonadati</taxon>
        <taxon>Pseudomonadota</taxon>
        <taxon>Alphaproteobacteria</taxon>
        <taxon>Sphingomonadales</taxon>
        <taxon>Sphingomonadaceae</taxon>
        <taxon>Sphingomonas</taxon>
    </lineage>
</organism>